<dbReference type="Proteomes" id="UP001222325">
    <property type="component" value="Unassembled WGS sequence"/>
</dbReference>
<proteinExistence type="predicted"/>
<gene>
    <name evidence="2" type="ORF">B0H15DRAFT_607944</name>
</gene>
<dbReference type="EMBL" id="JARJCN010000086">
    <property type="protein sequence ID" value="KAJ7076008.1"/>
    <property type="molecule type" value="Genomic_DNA"/>
</dbReference>
<keyword evidence="3" id="KW-1185">Reference proteome</keyword>
<accession>A0AAD6TUF2</accession>
<evidence type="ECO:0000256" key="1">
    <source>
        <dbReference type="SAM" id="MobiDB-lite"/>
    </source>
</evidence>
<name>A0AAD6TUF2_9AGAR</name>
<sequence>MAFTSSPPSRSHARDAHPRPCPRCRCAPCDLQYDPAHAHSVSACVLRRCDRPTTSPIRKSRRRLRLHLLARPPTARARPLSPLRSLVDVYGVFVAAQLSKFFMGTQRATGRPAQQRPTYAQAPIPKPAVQDLLHPHAPTQPPTLTFRQTTSTDRLEKGAGGRCLRLDTVDATARFIIPLVFLPINIGPISRRLWAHMHPEERVAVAFSMQARFGQGYCTDHHANASTAMTTETPIKVLAVSPHCFAFLIHLLAPSHH</sequence>
<reference evidence="2" key="1">
    <citation type="submission" date="2023-03" db="EMBL/GenBank/DDBJ databases">
        <title>Massive genome expansion in bonnet fungi (Mycena s.s.) driven by repeated elements and novel gene families across ecological guilds.</title>
        <authorList>
            <consortium name="Lawrence Berkeley National Laboratory"/>
            <person name="Harder C.B."/>
            <person name="Miyauchi S."/>
            <person name="Viragh M."/>
            <person name="Kuo A."/>
            <person name="Thoen E."/>
            <person name="Andreopoulos B."/>
            <person name="Lu D."/>
            <person name="Skrede I."/>
            <person name="Drula E."/>
            <person name="Henrissat B."/>
            <person name="Morin E."/>
            <person name="Kohler A."/>
            <person name="Barry K."/>
            <person name="LaButti K."/>
            <person name="Morin E."/>
            <person name="Salamov A."/>
            <person name="Lipzen A."/>
            <person name="Mereny Z."/>
            <person name="Hegedus B."/>
            <person name="Baldrian P."/>
            <person name="Stursova M."/>
            <person name="Weitz H."/>
            <person name="Taylor A."/>
            <person name="Grigoriev I.V."/>
            <person name="Nagy L.G."/>
            <person name="Martin F."/>
            <person name="Kauserud H."/>
        </authorList>
    </citation>
    <scope>NUCLEOTIDE SEQUENCE</scope>
    <source>
        <strain evidence="2">CBHHK173m</strain>
    </source>
</reference>
<feature type="region of interest" description="Disordered" evidence="1">
    <location>
        <begin position="1"/>
        <end position="20"/>
    </location>
</feature>
<protein>
    <submittedName>
        <fullName evidence="2">Uncharacterized protein</fullName>
    </submittedName>
</protein>
<evidence type="ECO:0000313" key="3">
    <source>
        <dbReference type="Proteomes" id="UP001222325"/>
    </source>
</evidence>
<organism evidence="2 3">
    <name type="scientific">Mycena belliarum</name>
    <dbReference type="NCBI Taxonomy" id="1033014"/>
    <lineage>
        <taxon>Eukaryota</taxon>
        <taxon>Fungi</taxon>
        <taxon>Dikarya</taxon>
        <taxon>Basidiomycota</taxon>
        <taxon>Agaricomycotina</taxon>
        <taxon>Agaricomycetes</taxon>
        <taxon>Agaricomycetidae</taxon>
        <taxon>Agaricales</taxon>
        <taxon>Marasmiineae</taxon>
        <taxon>Mycenaceae</taxon>
        <taxon>Mycena</taxon>
    </lineage>
</organism>
<comment type="caution">
    <text evidence="2">The sequence shown here is derived from an EMBL/GenBank/DDBJ whole genome shotgun (WGS) entry which is preliminary data.</text>
</comment>
<dbReference type="AlphaFoldDB" id="A0AAD6TUF2"/>
<evidence type="ECO:0000313" key="2">
    <source>
        <dbReference type="EMBL" id="KAJ7076008.1"/>
    </source>
</evidence>